<proteinExistence type="predicted"/>
<gene>
    <name evidence="2" type="ORF">pdam_00000634</name>
</gene>
<feature type="chain" id="PRO_5018055329" evidence="1">
    <location>
        <begin position="23"/>
        <end position="78"/>
    </location>
</feature>
<comment type="caution">
    <text evidence="2">The sequence shown here is derived from an EMBL/GenBank/DDBJ whole genome shotgun (WGS) entry which is preliminary data.</text>
</comment>
<reference evidence="2 3" key="1">
    <citation type="journal article" date="2018" name="Sci. Rep.">
        <title>Comparative analysis of the Pocillopora damicornis genome highlights role of immune system in coral evolution.</title>
        <authorList>
            <person name="Cunning R."/>
            <person name="Bay R.A."/>
            <person name="Gillette P."/>
            <person name="Baker A.C."/>
            <person name="Traylor-Knowles N."/>
        </authorList>
    </citation>
    <scope>NUCLEOTIDE SEQUENCE [LARGE SCALE GENOMIC DNA]</scope>
    <source>
        <strain evidence="2">RSMAS</strain>
        <tissue evidence="2">Whole animal</tissue>
    </source>
</reference>
<feature type="signal peptide" evidence="1">
    <location>
        <begin position="1"/>
        <end position="22"/>
    </location>
</feature>
<keyword evidence="1" id="KW-0732">Signal</keyword>
<sequence>MSPNMWITLSLAVLLCVAVTNAQYVEWPPRPGDEAMTTNERSSDSTEYVLLTRLKPAERNIPEKKLLKRGSRQSFDED</sequence>
<keyword evidence="3" id="KW-1185">Reference proteome</keyword>
<organism evidence="2 3">
    <name type="scientific">Pocillopora damicornis</name>
    <name type="common">Cauliflower coral</name>
    <name type="synonym">Millepora damicornis</name>
    <dbReference type="NCBI Taxonomy" id="46731"/>
    <lineage>
        <taxon>Eukaryota</taxon>
        <taxon>Metazoa</taxon>
        <taxon>Cnidaria</taxon>
        <taxon>Anthozoa</taxon>
        <taxon>Hexacorallia</taxon>
        <taxon>Scleractinia</taxon>
        <taxon>Astrocoeniina</taxon>
        <taxon>Pocilloporidae</taxon>
        <taxon>Pocillopora</taxon>
    </lineage>
</organism>
<protein>
    <submittedName>
        <fullName evidence="2">Uncharacterized protein</fullName>
    </submittedName>
</protein>
<evidence type="ECO:0000256" key="1">
    <source>
        <dbReference type="SAM" id="SignalP"/>
    </source>
</evidence>
<dbReference type="AlphaFoldDB" id="A0A3M6TY68"/>
<evidence type="ECO:0000313" key="3">
    <source>
        <dbReference type="Proteomes" id="UP000275408"/>
    </source>
</evidence>
<dbReference type="EMBL" id="RCHS01002704">
    <property type="protein sequence ID" value="RMX46244.1"/>
    <property type="molecule type" value="Genomic_DNA"/>
</dbReference>
<name>A0A3M6TY68_POCDA</name>
<accession>A0A3M6TY68</accession>
<dbReference type="Proteomes" id="UP000275408">
    <property type="component" value="Unassembled WGS sequence"/>
</dbReference>
<evidence type="ECO:0000313" key="2">
    <source>
        <dbReference type="EMBL" id="RMX46244.1"/>
    </source>
</evidence>